<comment type="similarity">
    <text evidence="1 13 17">Belongs to the NAD-dependent glycerol-3-phosphate dehydrogenase family.</text>
</comment>
<comment type="function">
    <text evidence="13">Catalyzes the reduction of the glycolytic intermediate dihydroxyacetone phosphate (DHAP) to sn-glycerol 3-phosphate (G3P), the key precursor for phospholipid synthesis.</text>
</comment>
<feature type="binding site" evidence="13">
    <location>
        <position position="252"/>
    </location>
    <ligand>
        <name>sn-glycerol 3-phosphate</name>
        <dbReference type="ChEBI" id="CHEBI:57597"/>
    </ligand>
</feature>
<evidence type="ECO:0000256" key="15">
    <source>
        <dbReference type="PIRSR" id="PIRSR000114-2"/>
    </source>
</evidence>
<feature type="domain" description="Glycerol-3-phosphate dehydrogenase NAD-dependent C-terminal" evidence="19">
    <location>
        <begin position="177"/>
        <end position="317"/>
    </location>
</feature>
<evidence type="ECO:0000259" key="18">
    <source>
        <dbReference type="Pfam" id="PF01210"/>
    </source>
</evidence>
<feature type="binding site" evidence="15">
    <location>
        <begin position="252"/>
        <end position="253"/>
    </location>
    <ligand>
        <name>substrate</name>
    </ligand>
</feature>
<feature type="domain" description="Glycerol-3-phosphate dehydrogenase NAD-dependent N-terminal" evidence="18">
    <location>
        <begin position="2"/>
        <end position="157"/>
    </location>
</feature>
<evidence type="ECO:0000256" key="16">
    <source>
        <dbReference type="PIRSR" id="PIRSR000114-3"/>
    </source>
</evidence>
<dbReference type="GO" id="GO:0051287">
    <property type="term" value="F:NAD binding"/>
    <property type="evidence" value="ECO:0007669"/>
    <property type="project" value="InterPro"/>
</dbReference>
<dbReference type="EC" id="1.1.1.94" evidence="10 13"/>
<feature type="binding site" evidence="13">
    <location>
        <position position="32"/>
    </location>
    <ligand>
        <name>NADPH</name>
        <dbReference type="ChEBI" id="CHEBI:57783"/>
    </ligand>
</feature>
<evidence type="ECO:0000259" key="19">
    <source>
        <dbReference type="Pfam" id="PF07479"/>
    </source>
</evidence>
<dbReference type="GO" id="GO:0005829">
    <property type="term" value="C:cytosol"/>
    <property type="evidence" value="ECO:0007669"/>
    <property type="project" value="TreeGrafter"/>
</dbReference>
<evidence type="ECO:0000256" key="1">
    <source>
        <dbReference type="ARBA" id="ARBA00011009"/>
    </source>
</evidence>
<feature type="binding site" evidence="13">
    <location>
        <position position="48"/>
    </location>
    <ligand>
        <name>NADPH</name>
        <dbReference type="ChEBI" id="CHEBI:57783"/>
    </ligand>
</feature>
<feature type="binding site" evidence="13">
    <location>
        <position position="105"/>
    </location>
    <ligand>
        <name>NADPH</name>
        <dbReference type="ChEBI" id="CHEBI:57783"/>
    </ligand>
</feature>
<evidence type="ECO:0000256" key="8">
    <source>
        <dbReference type="ARBA" id="ARBA00023264"/>
    </source>
</evidence>
<feature type="binding site" evidence="13">
    <location>
        <position position="253"/>
    </location>
    <ligand>
        <name>sn-glycerol 3-phosphate</name>
        <dbReference type="ChEBI" id="CHEBI:57597"/>
    </ligand>
</feature>
<feature type="binding site" evidence="13">
    <location>
        <position position="241"/>
    </location>
    <ligand>
        <name>sn-glycerol 3-phosphate</name>
        <dbReference type="ChEBI" id="CHEBI:57597"/>
    </ligand>
</feature>
<evidence type="ECO:0000256" key="4">
    <source>
        <dbReference type="ARBA" id="ARBA00023002"/>
    </source>
</evidence>
<name>G9X330_9FIRM</name>
<feature type="binding site" evidence="13">
    <location>
        <position position="188"/>
    </location>
    <ligand>
        <name>sn-glycerol 3-phosphate</name>
        <dbReference type="ChEBI" id="CHEBI:57597"/>
    </ligand>
</feature>
<evidence type="ECO:0000256" key="12">
    <source>
        <dbReference type="ARBA" id="ARBA00080511"/>
    </source>
</evidence>
<dbReference type="Proteomes" id="UP000006437">
    <property type="component" value="Unassembled WGS sequence"/>
</dbReference>
<keyword evidence="13" id="KW-0963">Cytoplasm</keyword>
<feature type="binding site" evidence="16">
    <location>
        <position position="252"/>
    </location>
    <ligand>
        <name>NAD(+)</name>
        <dbReference type="ChEBI" id="CHEBI:57540"/>
    </ligand>
</feature>
<dbReference type="PANTHER" id="PTHR11728:SF1">
    <property type="entry name" value="GLYCEROL-3-PHOSPHATE DEHYDROGENASE [NAD(+)] 2, CHLOROPLASTIC"/>
    <property type="match status" value="1"/>
</dbReference>
<evidence type="ECO:0000256" key="17">
    <source>
        <dbReference type="RuleBase" id="RU000437"/>
    </source>
</evidence>
<evidence type="ECO:0000256" key="5">
    <source>
        <dbReference type="ARBA" id="ARBA00023027"/>
    </source>
</evidence>
<dbReference type="HOGENOM" id="CLU_033449_0_2_9"/>
<feature type="binding site" evidence="13">
    <location>
        <position position="252"/>
    </location>
    <ligand>
        <name>NADPH</name>
        <dbReference type="ChEBI" id="CHEBI:57783"/>
    </ligand>
</feature>
<evidence type="ECO:0000256" key="11">
    <source>
        <dbReference type="ARBA" id="ARBA00069372"/>
    </source>
</evidence>
<comment type="catalytic activity">
    <reaction evidence="9">
        <text>sn-glycerol 3-phosphate + NADP(+) = dihydroxyacetone phosphate + NADPH + H(+)</text>
        <dbReference type="Rhea" id="RHEA:11096"/>
        <dbReference type="ChEBI" id="CHEBI:15378"/>
        <dbReference type="ChEBI" id="CHEBI:57597"/>
        <dbReference type="ChEBI" id="CHEBI:57642"/>
        <dbReference type="ChEBI" id="CHEBI:57783"/>
        <dbReference type="ChEBI" id="CHEBI:58349"/>
        <dbReference type="EC" id="1.1.1.94"/>
    </reaction>
    <physiologicalReaction direction="right-to-left" evidence="9">
        <dbReference type="Rhea" id="RHEA:11098"/>
    </physiologicalReaction>
</comment>
<dbReference type="NCBIfam" id="NF000940">
    <property type="entry name" value="PRK00094.1-2"/>
    <property type="match status" value="1"/>
</dbReference>
<dbReference type="GO" id="GO:0008654">
    <property type="term" value="P:phospholipid biosynthetic process"/>
    <property type="evidence" value="ECO:0007669"/>
    <property type="project" value="UniProtKB-KW"/>
</dbReference>
<dbReference type="Gene3D" id="1.10.1040.10">
    <property type="entry name" value="N-(1-d-carboxylethyl)-l-norvaline Dehydrogenase, domain 2"/>
    <property type="match status" value="1"/>
</dbReference>
<evidence type="ECO:0000313" key="21">
    <source>
        <dbReference type="Proteomes" id="UP000006437"/>
    </source>
</evidence>
<evidence type="ECO:0000256" key="7">
    <source>
        <dbReference type="ARBA" id="ARBA00023209"/>
    </source>
</evidence>
<dbReference type="PIRSF" id="PIRSF000114">
    <property type="entry name" value="Glycerol-3-P_dh"/>
    <property type="match status" value="1"/>
</dbReference>
<keyword evidence="3 13" id="KW-0521">NADP</keyword>
<feature type="active site" description="Proton acceptor" evidence="13 14">
    <location>
        <position position="188"/>
    </location>
</feature>
<gene>
    <name evidence="13" type="primary">gpsA</name>
    <name evidence="20" type="ORF">HMPREF9629_00787</name>
</gene>
<keyword evidence="2 13" id="KW-0444">Lipid biosynthesis</keyword>
<comment type="caution">
    <text evidence="20">The sequence shown here is derived from an EMBL/GenBank/DDBJ whole genome shotgun (WGS) entry which is preliminary data.</text>
</comment>
<feature type="binding site" evidence="13">
    <location>
        <position position="276"/>
    </location>
    <ligand>
        <name>NADPH</name>
        <dbReference type="ChEBI" id="CHEBI:57783"/>
    </ligand>
</feature>
<evidence type="ECO:0000256" key="2">
    <source>
        <dbReference type="ARBA" id="ARBA00022516"/>
    </source>
</evidence>
<evidence type="ECO:0000256" key="6">
    <source>
        <dbReference type="ARBA" id="ARBA00023098"/>
    </source>
</evidence>
<reference evidence="20 21" key="1">
    <citation type="submission" date="2011-08" db="EMBL/GenBank/DDBJ databases">
        <title>The Genome Sequence of Eubacteriaceae bacterium ACC19a.</title>
        <authorList>
            <consortium name="The Broad Institute Genome Sequencing Platform"/>
            <person name="Earl A."/>
            <person name="Ward D."/>
            <person name="Feldgarden M."/>
            <person name="Gevers D."/>
            <person name="Sizova M."/>
            <person name="Hazen A."/>
            <person name="Epstein S."/>
            <person name="Young S.K."/>
            <person name="Zeng Q."/>
            <person name="Gargeya S."/>
            <person name="Fitzgerald M."/>
            <person name="Haas B."/>
            <person name="Abouelleil A."/>
            <person name="Alvarado L."/>
            <person name="Arachchi H.M."/>
            <person name="Berlin A."/>
            <person name="Brown A."/>
            <person name="Chapman S.B."/>
            <person name="Chen Z."/>
            <person name="Dunbar C."/>
            <person name="Freedman E."/>
            <person name="Gearin G."/>
            <person name="Gellesch M."/>
            <person name="Goldberg J."/>
            <person name="Griggs A."/>
            <person name="Gujja S."/>
            <person name="Heiman D."/>
            <person name="Howarth C."/>
            <person name="Larson L."/>
            <person name="Lui A."/>
            <person name="MacDonald P.J.P."/>
            <person name="Montmayeur A."/>
            <person name="Murphy C."/>
            <person name="Neiman D."/>
            <person name="Pearson M."/>
            <person name="Priest M."/>
            <person name="Roberts A."/>
            <person name="Saif S."/>
            <person name="Shea T."/>
            <person name="Shenoy N."/>
            <person name="Sisk P."/>
            <person name="Stolte C."/>
            <person name="Sykes S."/>
            <person name="Wortman J."/>
            <person name="Nusbaum C."/>
            <person name="Birren B."/>
        </authorList>
    </citation>
    <scope>NUCLEOTIDE SEQUENCE [LARGE SCALE GENOMIC DNA]</scope>
    <source>
        <strain evidence="20 21">ACC19a</strain>
    </source>
</reference>
<dbReference type="HAMAP" id="MF_00394">
    <property type="entry name" value="NAD_Glyc3P_dehydrog"/>
    <property type="match status" value="1"/>
</dbReference>
<feature type="binding site" evidence="13">
    <location>
        <position position="11"/>
    </location>
    <ligand>
        <name>NADPH</name>
        <dbReference type="ChEBI" id="CHEBI:57783"/>
    </ligand>
</feature>
<proteinExistence type="inferred from homology"/>
<keyword evidence="6 13" id="KW-0443">Lipid metabolism</keyword>
<comment type="pathway">
    <text evidence="13">Membrane lipid metabolism; glycerophospholipid metabolism.</text>
</comment>
<organism evidence="20 21">
    <name type="scientific">Peptoanaerobacter stomatis</name>
    <dbReference type="NCBI Taxonomy" id="796937"/>
    <lineage>
        <taxon>Bacteria</taxon>
        <taxon>Bacillati</taxon>
        <taxon>Bacillota</taxon>
        <taxon>Clostridia</taxon>
        <taxon>Peptostreptococcales</taxon>
        <taxon>Filifactoraceae</taxon>
        <taxon>Peptoanaerobacter</taxon>
    </lineage>
</organism>
<dbReference type="GO" id="GO:0006650">
    <property type="term" value="P:glycerophospholipid metabolic process"/>
    <property type="evidence" value="ECO:0007669"/>
    <property type="project" value="UniProtKB-UniRule"/>
</dbReference>
<feature type="binding site" evidence="16">
    <location>
        <begin position="7"/>
        <end position="12"/>
    </location>
    <ligand>
        <name>NAD(+)</name>
        <dbReference type="ChEBI" id="CHEBI:57540"/>
    </ligand>
</feature>
<dbReference type="GO" id="GO:0141152">
    <property type="term" value="F:glycerol-3-phosphate dehydrogenase (NAD+) activity"/>
    <property type="evidence" value="ECO:0007669"/>
    <property type="project" value="RHEA"/>
</dbReference>
<dbReference type="RefSeq" id="WP_009525022.1">
    <property type="nucleotide sequence ID" value="NZ_JH414549.1"/>
</dbReference>
<dbReference type="InterPro" id="IPR036291">
    <property type="entry name" value="NAD(P)-bd_dom_sf"/>
</dbReference>
<dbReference type="InterPro" id="IPR006109">
    <property type="entry name" value="G3P_DH_NAD-dep_C"/>
</dbReference>
<feature type="binding site" evidence="13">
    <location>
        <position position="133"/>
    </location>
    <ligand>
        <name>sn-glycerol 3-phosphate</name>
        <dbReference type="ChEBI" id="CHEBI:57597"/>
    </ligand>
</feature>
<protein>
    <recommendedName>
        <fullName evidence="11 13">Glycerol-3-phosphate dehydrogenase [NAD(P)+]</fullName>
        <ecNumber evidence="10 13">1.1.1.94</ecNumber>
    </recommendedName>
    <alternativeName>
        <fullName evidence="13">NAD(P)(+)-dependent glycerol-3-phosphate dehydrogenase</fullName>
    </alternativeName>
    <alternativeName>
        <fullName evidence="12 13">NAD(P)H-dependent dihydroxyacetone-phosphate reductase</fullName>
    </alternativeName>
</protein>
<feature type="binding site" evidence="15">
    <location>
        <position position="105"/>
    </location>
    <ligand>
        <name>substrate</name>
    </ligand>
</feature>
<keyword evidence="4 13" id="KW-0560">Oxidoreductase</keyword>
<keyword evidence="7 13" id="KW-0594">Phospholipid biosynthesis</keyword>
<dbReference type="NCBIfam" id="NF000941">
    <property type="entry name" value="PRK00094.1-3"/>
    <property type="match status" value="1"/>
</dbReference>
<dbReference type="SUPFAM" id="SSF48179">
    <property type="entry name" value="6-phosphogluconate dehydrogenase C-terminal domain-like"/>
    <property type="match status" value="1"/>
</dbReference>
<dbReference type="InterPro" id="IPR013328">
    <property type="entry name" value="6PGD_dom2"/>
</dbReference>
<dbReference type="PANTHER" id="PTHR11728">
    <property type="entry name" value="GLYCEROL-3-PHOSPHATE DEHYDROGENASE"/>
    <property type="match status" value="1"/>
</dbReference>
<feature type="binding site" evidence="13">
    <location>
        <position position="10"/>
    </location>
    <ligand>
        <name>NADPH</name>
        <dbReference type="ChEBI" id="CHEBI:57783"/>
    </ligand>
</feature>
<evidence type="ECO:0000313" key="20">
    <source>
        <dbReference type="EMBL" id="EHL10572.1"/>
    </source>
</evidence>
<dbReference type="EMBL" id="AFZE01000057">
    <property type="protein sequence ID" value="EHL10572.1"/>
    <property type="molecule type" value="Genomic_DNA"/>
</dbReference>
<feature type="binding site" evidence="13">
    <location>
        <position position="251"/>
    </location>
    <ligand>
        <name>sn-glycerol 3-phosphate</name>
        <dbReference type="ChEBI" id="CHEBI:57597"/>
    </ligand>
</feature>
<dbReference type="PROSITE" id="PS00957">
    <property type="entry name" value="NAD_G3PDH"/>
    <property type="match status" value="1"/>
</dbReference>
<keyword evidence="5 13" id="KW-0520">NAD</keyword>
<dbReference type="GO" id="GO:0005975">
    <property type="term" value="P:carbohydrate metabolic process"/>
    <property type="evidence" value="ECO:0007669"/>
    <property type="project" value="InterPro"/>
</dbReference>
<feature type="binding site" evidence="13">
    <location>
        <position position="137"/>
    </location>
    <ligand>
        <name>NADPH</name>
        <dbReference type="ChEBI" id="CHEBI:57783"/>
    </ligand>
</feature>
<feature type="binding site" evidence="13">
    <location>
        <position position="105"/>
    </location>
    <ligand>
        <name>sn-glycerol 3-phosphate</name>
        <dbReference type="ChEBI" id="CHEBI:57597"/>
    </ligand>
</feature>
<comment type="subcellular location">
    <subcellularLocation>
        <location evidence="13">Cytoplasm</location>
    </subcellularLocation>
</comment>
<dbReference type="AlphaFoldDB" id="G9X330"/>
<dbReference type="GO" id="GO:0046167">
    <property type="term" value="P:glycerol-3-phosphate biosynthetic process"/>
    <property type="evidence" value="ECO:0007669"/>
    <property type="project" value="UniProtKB-UniRule"/>
</dbReference>
<dbReference type="Pfam" id="PF07479">
    <property type="entry name" value="NAD_Gly3P_dh_C"/>
    <property type="match status" value="1"/>
</dbReference>
<keyword evidence="13" id="KW-0547">Nucleotide-binding</keyword>
<dbReference type="NCBIfam" id="NF000942">
    <property type="entry name" value="PRK00094.1-4"/>
    <property type="match status" value="1"/>
</dbReference>
<evidence type="ECO:0000256" key="9">
    <source>
        <dbReference type="ARBA" id="ARBA00052716"/>
    </source>
</evidence>
<comment type="catalytic activity">
    <reaction evidence="13">
        <text>sn-glycerol 3-phosphate + NAD(+) = dihydroxyacetone phosphate + NADH + H(+)</text>
        <dbReference type="Rhea" id="RHEA:11092"/>
        <dbReference type="ChEBI" id="CHEBI:15378"/>
        <dbReference type="ChEBI" id="CHEBI:57540"/>
        <dbReference type="ChEBI" id="CHEBI:57597"/>
        <dbReference type="ChEBI" id="CHEBI:57642"/>
        <dbReference type="ChEBI" id="CHEBI:57945"/>
        <dbReference type="EC" id="1.1.1.94"/>
    </reaction>
</comment>
<dbReference type="GO" id="GO:0141153">
    <property type="term" value="F:glycerol-3-phosphate dehydrogenase (NADP+) activity"/>
    <property type="evidence" value="ECO:0007669"/>
    <property type="project" value="RHEA"/>
</dbReference>
<evidence type="ECO:0000256" key="10">
    <source>
        <dbReference type="ARBA" id="ARBA00066687"/>
    </source>
</evidence>
<dbReference type="FunFam" id="1.10.1040.10:FF:000001">
    <property type="entry name" value="Glycerol-3-phosphate dehydrogenase [NAD(P)+]"/>
    <property type="match status" value="1"/>
</dbReference>
<feature type="binding site" evidence="13">
    <location>
        <position position="135"/>
    </location>
    <ligand>
        <name>sn-glycerol 3-phosphate</name>
        <dbReference type="ChEBI" id="CHEBI:57597"/>
    </ligand>
</feature>
<dbReference type="Pfam" id="PF01210">
    <property type="entry name" value="NAD_Gly3P_dh_N"/>
    <property type="match status" value="1"/>
</dbReference>
<evidence type="ECO:0000256" key="3">
    <source>
        <dbReference type="ARBA" id="ARBA00022857"/>
    </source>
</evidence>
<evidence type="ECO:0000256" key="14">
    <source>
        <dbReference type="PIRSR" id="PIRSR000114-1"/>
    </source>
</evidence>
<feature type="binding site" evidence="13">
    <location>
        <position position="31"/>
    </location>
    <ligand>
        <name>NADPH</name>
        <dbReference type="ChEBI" id="CHEBI:57783"/>
    </ligand>
</feature>
<dbReference type="Gene3D" id="3.40.50.720">
    <property type="entry name" value="NAD(P)-binding Rossmann-like Domain"/>
    <property type="match status" value="1"/>
</dbReference>
<evidence type="ECO:0000256" key="13">
    <source>
        <dbReference type="HAMAP-Rule" id="MF_00394"/>
    </source>
</evidence>
<dbReference type="InterPro" id="IPR006168">
    <property type="entry name" value="G3P_DH_NAD-dep"/>
</dbReference>
<sequence length="337" mass="37094">MKVSVIGAGSWGSSLALVLKENNQDVCLYMRRKEQLDEFINNNTNSKYLKDIVFPKGIKYTNDLELAIKFADIIILSVTAQSTRQYIELLKLYLKSEQIVVNVSKGIETGTNLRISQIYDEIIGKNNFVVLSGPSHAEEVSKKMPTTIVSSSKDLNMAKKVQHIFSNDYFRVYTNVDIIGVELGGALKNIIALGSGVCDAIGYGDNTKAAIITRGIHEISRLGIKLGANPTTFSGLSGIGDLIVTCTSKHSRNKRAGLYIAQGLNREQVQEKVGMIVEGISTTLAGYTLSVEHNVSMPITKTIYDVIYNGCDIKQGIKDLMSRDKKSEILSEEIFIL</sequence>
<dbReference type="PATRIC" id="fig|796937.3.peg.2022"/>
<dbReference type="InterPro" id="IPR008927">
    <property type="entry name" value="6-PGluconate_DH-like_C_sf"/>
</dbReference>
<accession>G9X330</accession>
<dbReference type="SUPFAM" id="SSF51735">
    <property type="entry name" value="NAD(P)-binding Rossmann-fold domains"/>
    <property type="match status" value="1"/>
</dbReference>
<dbReference type="PRINTS" id="PR00077">
    <property type="entry name" value="GPDHDRGNASE"/>
</dbReference>
<dbReference type="UniPathway" id="UPA00940"/>
<feature type="binding site" evidence="13">
    <location>
        <position position="278"/>
    </location>
    <ligand>
        <name>NADPH</name>
        <dbReference type="ChEBI" id="CHEBI:57783"/>
    </ligand>
</feature>
<dbReference type="GO" id="GO:0046168">
    <property type="term" value="P:glycerol-3-phosphate catabolic process"/>
    <property type="evidence" value="ECO:0007669"/>
    <property type="project" value="InterPro"/>
</dbReference>
<feature type="binding site" evidence="16">
    <location>
        <position position="137"/>
    </location>
    <ligand>
        <name>NAD(+)</name>
        <dbReference type="ChEBI" id="CHEBI:57540"/>
    </ligand>
</feature>
<dbReference type="FunFam" id="3.40.50.720:FF:000019">
    <property type="entry name" value="Glycerol-3-phosphate dehydrogenase [NAD(P)+]"/>
    <property type="match status" value="1"/>
</dbReference>
<dbReference type="InterPro" id="IPR011128">
    <property type="entry name" value="G3P_DH_NAD-dep_N"/>
</dbReference>
<keyword evidence="8 13" id="KW-1208">Phospholipid metabolism</keyword>